<reference evidence="4" key="1">
    <citation type="submission" date="2016-10" db="EMBL/GenBank/DDBJ databases">
        <authorList>
            <person name="Varghese N."/>
            <person name="Submissions S."/>
        </authorList>
    </citation>
    <scope>NUCLEOTIDE SEQUENCE [LARGE SCALE GENOMIC DNA]</scope>
    <source>
        <strain evidence="4">DSM 23095</strain>
    </source>
</reference>
<evidence type="ECO:0000313" key="3">
    <source>
        <dbReference type="EMBL" id="SDD08740.1"/>
    </source>
</evidence>
<dbReference type="STRING" id="686796.SAMN04488104_101458"/>
<keyword evidence="3" id="KW-0456">Lyase</keyword>
<evidence type="ECO:0000256" key="1">
    <source>
        <dbReference type="ARBA" id="ARBA00022898"/>
    </source>
</evidence>
<accession>A0A1G6RVN1</accession>
<dbReference type="GO" id="GO:0016829">
    <property type="term" value="F:lyase activity"/>
    <property type="evidence" value="ECO:0007669"/>
    <property type="project" value="UniProtKB-KW"/>
</dbReference>
<sequence length="422" mass="46852">MQNSANNRRDFLQKIVSLSAFLGIPPSAFAKEKAFQKRAVKDVWEEVRQEFPLESTRSYFNNGTFGPSPYVVIAAVKESLDQTNRTGDYGNPSQGRAKIAEFFGVKTSEISLTHNTTEGINIMAWGVPLEKGDEVILTSHEHAGGAIPWLNRARLHGIVLKVIEPKPTQMENVRAVEEAITSKTRVIAIPHVTCTTGLVYPIKEIAALAQKNQIFTAIDGAHGAGTFDLNLADLGVDFYAGCFHKWMCGPNGSGFLYVRQELLDVLQAYHVGAYSDKSWELSSQSVSFGGYVPTAHRYDYGTQSTPIHLGVLAAIDFHQKLGKEKIEKRVRELNSYLMDGLKEIPSLEILTPQESKSRISVATFRFSQVPYTKVSKFLVQRGFRVRGVHEAKLNAIRISTHIYNSKSEIDELLKALGDFAST</sequence>
<dbReference type="InterPro" id="IPR015424">
    <property type="entry name" value="PyrdxlP-dep_Trfase"/>
</dbReference>
<keyword evidence="4" id="KW-1185">Reference proteome</keyword>
<dbReference type="InterPro" id="IPR006311">
    <property type="entry name" value="TAT_signal"/>
</dbReference>
<dbReference type="Pfam" id="PF00266">
    <property type="entry name" value="Aminotran_5"/>
    <property type="match status" value="1"/>
</dbReference>
<dbReference type="InterPro" id="IPR000192">
    <property type="entry name" value="Aminotrans_V_dom"/>
</dbReference>
<dbReference type="PROSITE" id="PS51318">
    <property type="entry name" value="TAT"/>
    <property type="match status" value="1"/>
</dbReference>
<dbReference type="EMBL" id="FNAC01000014">
    <property type="protein sequence ID" value="SDD08740.1"/>
    <property type="molecule type" value="Genomic_DNA"/>
</dbReference>
<dbReference type="OrthoDB" id="9804366at2"/>
<dbReference type="SUPFAM" id="SSF53383">
    <property type="entry name" value="PLP-dependent transferases"/>
    <property type="match status" value="1"/>
</dbReference>
<dbReference type="Gene3D" id="3.90.1150.10">
    <property type="entry name" value="Aspartate Aminotransferase, domain 1"/>
    <property type="match status" value="1"/>
</dbReference>
<dbReference type="Proteomes" id="UP000199060">
    <property type="component" value="Unassembled WGS sequence"/>
</dbReference>
<protein>
    <submittedName>
        <fullName evidence="3">Selenocysteine lyase/Cysteine desulfurase</fullName>
    </submittedName>
</protein>
<dbReference type="AlphaFoldDB" id="A0A1G6RVN1"/>
<gene>
    <name evidence="3" type="ORF">SAMN04488104_101458</name>
</gene>
<proteinExistence type="predicted"/>
<dbReference type="InterPro" id="IPR015422">
    <property type="entry name" value="PyrdxlP-dep_Trfase_small"/>
</dbReference>
<dbReference type="PANTHER" id="PTHR43586">
    <property type="entry name" value="CYSTEINE DESULFURASE"/>
    <property type="match status" value="1"/>
</dbReference>
<evidence type="ECO:0000259" key="2">
    <source>
        <dbReference type="Pfam" id="PF00266"/>
    </source>
</evidence>
<evidence type="ECO:0000313" key="4">
    <source>
        <dbReference type="Proteomes" id="UP000199060"/>
    </source>
</evidence>
<name>A0A1G6RVN1_9BACT</name>
<dbReference type="InterPro" id="IPR015421">
    <property type="entry name" value="PyrdxlP-dep_Trfase_major"/>
</dbReference>
<organism evidence="3 4">
    <name type="scientific">Algoriphagus faecimaris</name>
    <dbReference type="NCBI Taxonomy" id="686796"/>
    <lineage>
        <taxon>Bacteria</taxon>
        <taxon>Pseudomonadati</taxon>
        <taxon>Bacteroidota</taxon>
        <taxon>Cytophagia</taxon>
        <taxon>Cytophagales</taxon>
        <taxon>Cyclobacteriaceae</taxon>
        <taxon>Algoriphagus</taxon>
    </lineage>
</organism>
<dbReference type="RefSeq" id="WP_087938970.1">
    <property type="nucleotide sequence ID" value="NZ_FNAC01000014.1"/>
</dbReference>
<dbReference type="PANTHER" id="PTHR43586:SF8">
    <property type="entry name" value="CYSTEINE DESULFURASE 1, CHLOROPLASTIC"/>
    <property type="match status" value="1"/>
</dbReference>
<dbReference type="Gene3D" id="3.40.640.10">
    <property type="entry name" value="Type I PLP-dependent aspartate aminotransferase-like (Major domain)"/>
    <property type="match status" value="1"/>
</dbReference>
<keyword evidence="1" id="KW-0663">Pyridoxal phosphate</keyword>
<feature type="domain" description="Aminotransferase class V" evidence="2">
    <location>
        <begin position="94"/>
        <end position="412"/>
    </location>
</feature>